<dbReference type="EMBL" id="QFQD01000003">
    <property type="protein sequence ID" value="PZQ85408.1"/>
    <property type="molecule type" value="Genomic_DNA"/>
</dbReference>
<evidence type="ECO:0000256" key="2">
    <source>
        <dbReference type="ARBA" id="ARBA00022448"/>
    </source>
</evidence>
<dbReference type="GO" id="GO:0005886">
    <property type="term" value="C:plasma membrane"/>
    <property type="evidence" value="ECO:0007669"/>
    <property type="project" value="UniProtKB-SubCell"/>
</dbReference>
<dbReference type="AlphaFoldDB" id="A0A2W5R5T7"/>
<keyword evidence="5 7" id="KW-1133">Transmembrane helix</keyword>
<evidence type="ECO:0000256" key="3">
    <source>
        <dbReference type="ARBA" id="ARBA00022475"/>
    </source>
</evidence>
<dbReference type="Gene3D" id="1.20.1250.20">
    <property type="entry name" value="MFS general substrate transporter like domains"/>
    <property type="match status" value="2"/>
</dbReference>
<dbReference type="InterPro" id="IPR011701">
    <property type="entry name" value="MFS"/>
</dbReference>
<evidence type="ECO:0000256" key="7">
    <source>
        <dbReference type="SAM" id="Phobius"/>
    </source>
</evidence>
<feature type="transmembrane region" description="Helical" evidence="7">
    <location>
        <begin position="160"/>
        <end position="178"/>
    </location>
</feature>
<evidence type="ECO:0000313" key="9">
    <source>
        <dbReference type="EMBL" id="PZQ85408.1"/>
    </source>
</evidence>
<feature type="transmembrane region" description="Helical" evidence="7">
    <location>
        <begin position="371"/>
        <end position="391"/>
    </location>
</feature>
<keyword evidence="6 7" id="KW-0472">Membrane</keyword>
<dbReference type="InterPro" id="IPR036259">
    <property type="entry name" value="MFS_trans_sf"/>
</dbReference>
<feature type="transmembrane region" description="Helical" evidence="7">
    <location>
        <begin position="304"/>
        <end position="321"/>
    </location>
</feature>
<feature type="domain" description="Major facilitator superfamily (MFS) profile" evidence="8">
    <location>
        <begin position="11"/>
        <end position="424"/>
    </location>
</feature>
<dbReference type="Pfam" id="PF07690">
    <property type="entry name" value="MFS_1"/>
    <property type="match status" value="1"/>
</dbReference>
<evidence type="ECO:0000313" key="10">
    <source>
        <dbReference type="Proteomes" id="UP000248887"/>
    </source>
</evidence>
<dbReference type="SUPFAM" id="SSF103473">
    <property type="entry name" value="MFS general substrate transporter"/>
    <property type="match status" value="1"/>
</dbReference>
<evidence type="ECO:0000256" key="4">
    <source>
        <dbReference type="ARBA" id="ARBA00022692"/>
    </source>
</evidence>
<feature type="transmembrane region" description="Helical" evidence="7">
    <location>
        <begin position="117"/>
        <end position="139"/>
    </location>
</feature>
<feature type="transmembrane region" description="Helical" evidence="7">
    <location>
        <begin position="12"/>
        <end position="37"/>
    </location>
</feature>
<keyword evidence="3" id="KW-1003">Cell membrane</keyword>
<dbReference type="FunFam" id="1.20.1250.20:FF:000001">
    <property type="entry name" value="Dicarboxylate MFS transporter"/>
    <property type="match status" value="1"/>
</dbReference>
<feature type="transmembrane region" description="Helical" evidence="7">
    <location>
        <begin position="49"/>
        <end position="72"/>
    </location>
</feature>
<feature type="transmembrane region" description="Helical" evidence="7">
    <location>
        <begin position="238"/>
        <end position="262"/>
    </location>
</feature>
<evidence type="ECO:0000256" key="6">
    <source>
        <dbReference type="ARBA" id="ARBA00023136"/>
    </source>
</evidence>
<reference evidence="9 10" key="1">
    <citation type="submission" date="2017-08" db="EMBL/GenBank/DDBJ databases">
        <title>Infants hospitalized years apart are colonized by the same room-sourced microbial strains.</title>
        <authorList>
            <person name="Brooks B."/>
            <person name="Olm M.R."/>
            <person name="Firek B.A."/>
            <person name="Baker R."/>
            <person name="Thomas B.C."/>
            <person name="Morowitz M.J."/>
            <person name="Banfield J.F."/>
        </authorList>
    </citation>
    <scope>NUCLEOTIDE SEQUENCE [LARGE SCALE GENOMIC DNA]</scope>
    <source>
        <strain evidence="9">S2_005_001_R2_27</strain>
    </source>
</reference>
<dbReference type="CDD" id="cd17369">
    <property type="entry name" value="MFS_ShiA_like"/>
    <property type="match status" value="1"/>
</dbReference>
<feature type="transmembrane region" description="Helical" evidence="7">
    <location>
        <begin position="333"/>
        <end position="359"/>
    </location>
</feature>
<dbReference type="Proteomes" id="UP000248887">
    <property type="component" value="Unassembled WGS sequence"/>
</dbReference>
<comment type="subcellular location">
    <subcellularLocation>
        <location evidence="1">Cell membrane</location>
        <topology evidence="1">Multi-pass membrane protein</topology>
    </subcellularLocation>
</comment>
<evidence type="ECO:0000256" key="1">
    <source>
        <dbReference type="ARBA" id="ARBA00004651"/>
    </source>
</evidence>
<dbReference type="PANTHER" id="PTHR43045">
    <property type="entry name" value="SHIKIMATE TRANSPORTER"/>
    <property type="match status" value="1"/>
</dbReference>
<comment type="caution">
    <text evidence="9">The sequence shown here is derived from an EMBL/GenBank/DDBJ whole genome shotgun (WGS) entry which is preliminary data.</text>
</comment>
<keyword evidence="4 7" id="KW-0812">Transmembrane</keyword>
<feature type="transmembrane region" description="Helical" evidence="7">
    <location>
        <begin position="403"/>
        <end position="420"/>
    </location>
</feature>
<evidence type="ECO:0000259" key="8">
    <source>
        <dbReference type="PROSITE" id="PS50850"/>
    </source>
</evidence>
<feature type="transmembrane region" description="Helical" evidence="7">
    <location>
        <begin position="274"/>
        <end position="292"/>
    </location>
</feature>
<accession>A0A2W5R5T7</accession>
<dbReference type="PANTHER" id="PTHR43045:SF1">
    <property type="entry name" value="SHIKIMATE TRANSPORTER"/>
    <property type="match status" value="1"/>
</dbReference>
<evidence type="ECO:0000256" key="5">
    <source>
        <dbReference type="ARBA" id="ARBA00022989"/>
    </source>
</evidence>
<dbReference type="PROSITE" id="PS50850">
    <property type="entry name" value="MFS"/>
    <property type="match status" value="1"/>
</dbReference>
<dbReference type="InterPro" id="IPR020846">
    <property type="entry name" value="MFS_dom"/>
</dbReference>
<protein>
    <submittedName>
        <fullName evidence="9">MFS transporter</fullName>
    </submittedName>
</protein>
<dbReference type="GO" id="GO:0022857">
    <property type="term" value="F:transmembrane transporter activity"/>
    <property type="evidence" value="ECO:0007669"/>
    <property type="project" value="InterPro"/>
</dbReference>
<sequence>MQTDQKTVNRVVLSSLIGATIEWYDFFIYGVLAGIVLNKLYFPSEDPTISLMLTYATFALGFLTRPLGGIVFGHFGDKVGRKSVLVITLMIMGISTFAIGLIPTFDQIGLWAPALLLTMRIFQGIGLGGEWGGAVLMAYEYAPPSRRGFYTSIPQMGLSIGILLSAGTLAVLSAIMSNDAFMSWGWRIGFLLSVLLIFVGMWIRLQIFETPAFSQIKASHEQAPLPIVEMFRRHMGNVVLGLGARHVDGVFFNVFAVFSVSYLVDKIGITRNDALVALMVGAAVLTICIPIAGHLSDKMSRPKLYGIAALVSSVSIFPAFWLMKNSDGNLTAIWAAIVIPYGIIYSAVYGNVAAFLCDLFDAKVRYSGISFVYQMTSAVAGMTALICTYLVKIADGEPWLVCWYVLGSGVLSTVCALIIASQKRNLTASTALA</sequence>
<keyword evidence="2" id="KW-0813">Transport</keyword>
<organism evidence="9 10">
    <name type="scientific">Ancylobacter novellus</name>
    <name type="common">Thiobacillus novellus</name>
    <dbReference type="NCBI Taxonomy" id="921"/>
    <lineage>
        <taxon>Bacteria</taxon>
        <taxon>Pseudomonadati</taxon>
        <taxon>Pseudomonadota</taxon>
        <taxon>Alphaproteobacteria</taxon>
        <taxon>Hyphomicrobiales</taxon>
        <taxon>Xanthobacteraceae</taxon>
        <taxon>Ancylobacter</taxon>
    </lineage>
</organism>
<gene>
    <name evidence="9" type="ORF">DI549_01640</name>
</gene>
<feature type="transmembrane region" description="Helical" evidence="7">
    <location>
        <begin position="84"/>
        <end position="105"/>
    </location>
</feature>
<name>A0A2W5R5T7_ANCNO</name>
<feature type="transmembrane region" description="Helical" evidence="7">
    <location>
        <begin position="184"/>
        <end position="203"/>
    </location>
</feature>
<proteinExistence type="predicted"/>